<dbReference type="InterPro" id="IPR023801">
    <property type="entry name" value="His_deacetylse_dom"/>
</dbReference>
<gene>
    <name evidence="4" type="ORF">ACFQS8_06185</name>
</gene>
<dbReference type="InterPro" id="IPR000286">
    <property type="entry name" value="HDACs"/>
</dbReference>
<accession>A0ABW2IJD5</accession>
<comment type="similarity">
    <text evidence="1">Belongs to the histone deacetylase family.</text>
</comment>
<dbReference type="Gene3D" id="3.40.800.20">
    <property type="entry name" value="Histone deacetylase domain"/>
    <property type="match status" value="1"/>
</dbReference>
<evidence type="ECO:0000256" key="2">
    <source>
        <dbReference type="ARBA" id="ARBA00022801"/>
    </source>
</evidence>
<dbReference type="InterPro" id="IPR023696">
    <property type="entry name" value="Ureohydrolase_dom_sf"/>
</dbReference>
<evidence type="ECO:0000313" key="4">
    <source>
        <dbReference type="EMBL" id="MFC7291198.1"/>
    </source>
</evidence>
<dbReference type="InterPro" id="IPR044150">
    <property type="entry name" value="HDAC_classIV"/>
</dbReference>
<dbReference type="Pfam" id="PF00850">
    <property type="entry name" value="Hist_deacetyl"/>
    <property type="match status" value="1"/>
</dbReference>
<dbReference type="InterPro" id="IPR037138">
    <property type="entry name" value="His_deacetylse_dom_sf"/>
</dbReference>
<organism evidence="4 5">
    <name type="scientific">Hirschia litorea</name>
    <dbReference type="NCBI Taxonomy" id="1199156"/>
    <lineage>
        <taxon>Bacteria</taxon>
        <taxon>Pseudomonadati</taxon>
        <taxon>Pseudomonadota</taxon>
        <taxon>Alphaproteobacteria</taxon>
        <taxon>Hyphomonadales</taxon>
        <taxon>Hyphomonadaceae</taxon>
        <taxon>Hirschia</taxon>
    </lineage>
</organism>
<proteinExistence type="inferred from homology"/>
<dbReference type="RefSeq" id="WP_382166391.1">
    <property type="nucleotide sequence ID" value="NZ_JBHTBR010000002.1"/>
</dbReference>
<dbReference type="EMBL" id="JBHTBR010000002">
    <property type="protein sequence ID" value="MFC7291198.1"/>
    <property type="molecule type" value="Genomic_DNA"/>
</dbReference>
<name>A0ABW2IJD5_9PROT</name>
<reference evidence="5" key="1">
    <citation type="journal article" date="2019" name="Int. J. Syst. Evol. Microbiol.">
        <title>The Global Catalogue of Microorganisms (GCM) 10K type strain sequencing project: providing services to taxonomists for standard genome sequencing and annotation.</title>
        <authorList>
            <consortium name="The Broad Institute Genomics Platform"/>
            <consortium name="The Broad Institute Genome Sequencing Center for Infectious Disease"/>
            <person name="Wu L."/>
            <person name="Ma J."/>
        </authorList>
    </citation>
    <scope>NUCLEOTIDE SEQUENCE [LARGE SCALE GENOMIC DNA]</scope>
    <source>
        <strain evidence="5">CCUG 51308</strain>
    </source>
</reference>
<dbReference type="CDD" id="cd09993">
    <property type="entry name" value="HDAC_classIV"/>
    <property type="match status" value="1"/>
</dbReference>
<dbReference type="Proteomes" id="UP001596492">
    <property type="component" value="Unassembled WGS sequence"/>
</dbReference>
<keyword evidence="2" id="KW-0378">Hydrolase</keyword>
<evidence type="ECO:0000256" key="1">
    <source>
        <dbReference type="ARBA" id="ARBA00005947"/>
    </source>
</evidence>
<comment type="caution">
    <text evidence="4">The sequence shown here is derived from an EMBL/GenBank/DDBJ whole genome shotgun (WGS) entry which is preliminary data.</text>
</comment>
<evidence type="ECO:0000313" key="5">
    <source>
        <dbReference type="Proteomes" id="UP001596492"/>
    </source>
</evidence>
<dbReference type="PANTHER" id="PTHR10625">
    <property type="entry name" value="HISTONE DEACETYLASE HDAC1-RELATED"/>
    <property type="match status" value="1"/>
</dbReference>
<sequence>MLPIVHHPLYDASSVPDGHRFPMRKYSLLPLQLMQERLVYATSFYAPELASVEELERAHSADYVDAVLNGHLDRAAQRKLGFEWTIHVSNRARASAAGTLMAGRLALQHGAAGNTAGGSHHAAFDYGAGFCVFNDVAVAARNLLAEGLVKRVLIIDLDVHHGDGSARIFADDRRVFTFSMHCEDNWPREKPPSDYDIGLPKGTSDHMYMETLEQVLGELIERVNPDIVFYNAGVDPHKDDRLGLLELTDEGLQARDNFVAQTCKQMSVPIVGVLGGGYSANAEDVVVRHVYMFRALSNIVD</sequence>
<dbReference type="PRINTS" id="PR01270">
    <property type="entry name" value="HDASUPER"/>
</dbReference>
<dbReference type="PANTHER" id="PTHR10625:SF19">
    <property type="entry name" value="HISTONE DEACETYLASE 12"/>
    <property type="match status" value="1"/>
</dbReference>
<protein>
    <submittedName>
        <fullName evidence="4">Histone deacetylase</fullName>
    </submittedName>
</protein>
<feature type="domain" description="Histone deacetylase" evidence="3">
    <location>
        <begin position="25"/>
        <end position="287"/>
    </location>
</feature>
<evidence type="ECO:0000259" key="3">
    <source>
        <dbReference type="Pfam" id="PF00850"/>
    </source>
</evidence>
<dbReference type="SUPFAM" id="SSF52768">
    <property type="entry name" value="Arginase/deacetylase"/>
    <property type="match status" value="1"/>
</dbReference>
<keyword evidence="5" id="KW-1185">Reference proteome</keyword>